<feature type="compositionally biased region" description="Acidic residues" evidence="1">
    <location>
        <begin position="129"/>
        <end position="139"/>
    </location>
</feature>
<organism evidence="2 3">
    <name type="scientific">Sorghum bicolor</name>
    <name type="common">Sorghum</name>
    <name type="synonym">Sorghum vulgare</name>
    <dbReference type="NCBI Taxonomy" id="4558"/>
    <lineage>
        <taxon>Eukaryota</taxon>
        <taxon>Viridiplantae</taxon>
        <taxon>Streptophyta</taxon>
        <taxon>Embryophyta</taxon>
        <taxon>Tracheophyta</taxon>
        <taxon>Spermatophyta</taxon>
        <taxon>Magnoliopsida</taxon>
        <taxon>Liliopsida</taxon>
        <taxon>Poales</taxon>
        <taxon>Poaceae</taxon>
        <taxon>PACMAD clade</taxon>
        <taxon>Panicoideae</taxon>
        <taxon>Andropogonodae</taxon>
        <taxon>Andropogoneae</taxon>
        <taxon>Sorghinae</taxon>
        <taxon>Sorghum</taxon>
    </lineage>
</organism>
<protein>
    <submittedName>
        <fullName evidence="2">Uncharacterized protein</fullName>
    </submittedName>
</protein>
<feature type="region of interest" description="Disordered" evidence="1">
    <location>
        <begin position="88"/>
        <end position="139"/>
    </location>
</feature>
<feature type="compositionally biased region" description="Basic and acidic residues" evidence="1">
    <location>
        <begin position="103"/>
        <end position="114"/>
    </location>
</feature>
<dbReference type="Proteomes" id="UP000000768">
    <property type="component" value="Chromosome 4"/>
</dbReference>
<keyword evidence="3" id="KW-1185">Reference proteome</keyword>
<dbReference type="eggNOG" id="ENOG502RBMV">
    <property type="taxonomic scope" value="Eukaryota"/>
</dbReference>
<proteinExistence type="predicted"/>
<evidence type="ECO:0000313" key="3">
    <source>
        <dbReference type="Proteomes" id="UP000000768"/>
    </source>
</evidence>
<dbReference type="InParanoid" id="A0A194YMP6"/>
<accession>A0A194YMP6</accession>
<dbReference type="Gramene" id="KXG29461">
    <property type="protein sequence ID" value="KXG29461"/>
    <property type="gene ID" value="SORBI_3004G039000"/>
</dbReference>
<evidence type="ECO:0000313" key="2">
    <source>
        <dbReference type="EMBL" id="KXG29461.1"/>
    </source>
</evidence>
<reference evidence="2 3" key="1">
    <citation type="journal article" date="2009" name="Nature">
        <title>The Sorghum bicolor genome and the diversification of grasses.</title>
        <authorList>
            <person name="Paterson A.H."/>
            <person name="Bowers J.E."/>
            <person name="Bruggmann R."/>
            <person name="Dubchak I."/>
            <person name="Grimwood J."/>
            <person name="Gundlach H."/>
            <person name="Haberer G."/>
            <person name="Hellsten U."/>
            <person name="Mitros T."/>
            <person name="Poliakov A."/>
            <person name="Schmutz J."/>
            <person name="Spannagl M."/>
            <person name="Tang H."/>
            <person name="Wang X."/>
            <person name="Wicker T."/>
            <person name="Bharti A.K."/>
            <person name="Chapman J."/>
            <person name="Feltus F.A."/>
            <person name="Gowik U."/>
            <person name="Grigoriev I.V."/>
            <person name="Lyons E."/>
            <person name="Maher C.A."/>
            <person name="Martis M."/>
            <person name="Narechania A."/>
            <person name="Otillar R.P."/>
            <person name="Penning B.W."/>
            <person name="Salamov A.A."/>
            <person name="Wang Y."/>
            <person name="Zhang L."/>
            <person name="Carpita N.C."/>
            <person name="Freeling M."/>
            <person name="Gingle A.R."/>
            <person name="Hash C.T."/>
            <person name="Keller B."/>
            <person name="Klein P."/>
            <person name="Kresovich S."/>
            <person name="McCann M.C."/>
            <person name="Ming R."/>
            <person name="Peterson D.G."/>
            <person name="Mehboob-ur-Rahman"/>
            <person name="Ware D."/>
            <person name="Westhoff P."/>
            <person name="Mayer K.F."/>
            <person name="Messing J."/>
            <person name="Rokhsar D.S."/>
        </authorList>
    </citation>
    <scope>NUCLEOTIDE SEQUENCE [LARGE SCALE GENOMIC DNA]</scope>
    <source>
        <strain evidence="3">cv. BTx623</strain>
    </source>
</reference>
<sequence length="139" mass="15713">MEEEHKRETEQLKHSSEMSINALENKLSHVLVQQARDEAAMKQLKSELSAHKAHIDMLGSRLEQVTADVHLQYKNEIQDLRDVISVEQEEKKDMHRKLQNAGKRVEDHEDEAGRAAKGFHVGPARGDAEAEGDEAPEGE</sequence>
<reference evidence="3" key="2">
    <citation type="journal article" date="2018" name="Plant J.">
        <title>The Sorghum bicolor reference genome: improved assembly, gene annotations, a transcriptome atlas, and signatures of genome organization.</title>
        <authorList>
            <person name="McCormick R.F."/>
            <person name="Truong S.K."/>
            <person name="Sreedasyam A."/>
            <person name="Jenkins J."/>
            <person name="Shu S."/>
            <person name="Sims D."/>
            <person name="Kennedy M."/>
            <person name="Amirebrahimi M."/>
            <person name="Weers B.D."/>
            <person name="McKinley B."/>
            <person name="Mattison A."/>
            <person name="Morishige D.T."/>
            <person name="Grimwood J."/>
            <person name="Schmutz J."/>
            <person name="Mullet J.E."/>
        </authorList>
    </citation>
    <scope>NUCLEOTIDE SEQUENCE [LARGE SCALE GENOMIC DNA]</scope>
    <source>
        <strain evidence="3">cv. BTx623</strain>
    </source>
</reference>
<name>A0A194YMP6_SORBI</name>
<evidence type="ECO:0000256" key="1">
    <source>
        <dbReference type="SAM" id="MobiDB-lite"/>
    </source>
</evidence>
<dbReference type="AlphaFoldDB" id="A0A194YMP6"/>
<dbReference type="EMBL" id="CM000763">
    <property type="protein sequence ID" value="KXG29461.1"/>
    <property type="molecule type" value="Genomic_DNA"/>
</dbReference>
<gene>
    <name evidence="2" type="ORF">SORBI_3004G039000</name>
</gene>